<dbReference type="PROSITE" id="PS01042">
    <property type="entry name" value="HOMOSER_DHGENASE"/>
    <property type="match status" value="1"/>
</dbReference>
<dbReference type="InterPro" id="IPR045865">
    <property type="entry name" value="ACT-like_dom_sf"/>
</dbReference>
<dbReference type="SUPFAM" id="SSF55347">
    <property type="entry name" value="Glyceraldehyde-3-phosphate dehydrogenase-like, C-terminal domain"/>
    <property type="match status" value="1"/>
</dbReference>
<dbReference type="PANTHER" id="PTHR43331">
    <property type="entry name" value="HOMOSERINE DEHYDROGENASE"/>
    <property type="match status" value="1"/>
</dbReference>
<keyword evidence="9 13" id="KW-0521">NADP</keyword>
<evidence type="ECO:0000256" key="10">
    <source>
        <dbReference type="ARBA" id="ARBA00023002"/>
    </source>
</evidence>
<evidence type="ECO:0000256" key="7">
    <source>
        <dbReference type="ARBA" id="ARBA00022605"/>
    </source>
</evidence>
<dbReference type="InterPro" id="IPR019811">
    <property type="entry name" value="HDH_CS"/>
</dbReference>
<dbReference type="Proteomes" id="UP000706926">
    <property type="component" value="Unassembled WGS sequence"/>
</dbReference>
<dbReference type="SUPFAM" id="SSF51735">
    <property type="entry name" value="NAD(P)-binding Rossmann-fold domains"/>
    <property type="match status" value="1"/>
</dbReference>
<gene>
    <name evidence="16" type="ORF">J2Z18_003739</name>
</gene>
<accession>A0ABS4FEJ3</accession>
<evidence type="ECO:0000313" key="17">
    <source>
        <dbReference type="Proteomes" id="UP000706926"/>
    </source>
</evidence>
<evidence type="ECO:0000256" key="13">
    <source>
        <dbReference type="RuleBase" id="RU000579"/>
    </source>
</evidence>
<evidence type="ECO:0000256" key="6">
    <source>
        <dbReference type="ARBA" id="ARBA00013376"/>
    </source>
</evidence>
<keyword evidence="10 13" id="KW-0560">Oxidoreductase</keyword>
<dbReference type="CDD" id="cd04881">
    <property type="entry name" value="ACT_HSDH-Hom"/>
    <property type="match status" value="1"/>
</dbReference>
<keyword evidence="11 13" id="KW-0486">Methionine biosynthesis</keyword>
<dbReference type="Pfam" id="PF01842">
    <property type="entry name" value="ACT"/>
    <property type="match status" value="1"/>
</dbReference>
<sequence>MRIVEGHQEDLSSQVGSPIVIERIAVKHLEKYRSVSVDQSKLTEDPWEVIRDPEIDVIVEVMGGIDQTKTYILEALDRGKHIVTANKDLMALHGAEILAKAQEKQCDVFYEASVAGGIPIIRTLIEGFSSDRIMKIMGIVNGTTNYILTKMSQEGASFEDVLAEAQALGYAEADPTSDVEGLDAARKMAILGTLGFRTNVELQDVSVKGISQVTKEDISYAKRLGYEMKLLGIAERQDDEVSISVQPTMVRTGHPIAAVNGVFNAVYVYGEAVGETMFYGAGAGEMPTATSVVADLVAIIKNMKLGVNGLKAIVPYKPKKLKTDEQISYKNFILLHVDDKAGVLAQITQVFAQHDVSLESVVQQPNDQNPDAEIIIVTHHASKANMDKVLNHFEGLEVIRRIKSVYRVEG</sequence>
<feature type="domain" description="ACT" evidence="15">
    <location>
        <begin position="332"/>
        <end position="410"/>
    </location>
</feature>
<dbReference type="InterPro" id="IPR016204">
    <property type="entry name" value="HDH"/>
</dbReference>
<dbReference type="EC" id="1.1.1.3" evidence="5 13"/>
<evidence type="ECO:0000256" key="8">
    <source>
        <dbReference type="ARBA" id="ARBA00022697"/>
    </source>
</evidence>
<comment type="caution">
    <text evidence="16">The sequence shown here is derived from an EMBL/GenBank/DDBJ whole genome shotgun (WGS) entry which is preliminary data.</text>
</comment>
<keyword evidence="8 13" id="KW-0791">Threonine biosynthesis</keyword>
<dbReference type="NCBIfam" id="NF004976">
    <property type="entry name" value="PRK06349.1"/>
    <property type="match status" value="1"/>
</dbReference>
<evidence type="ECO:0000256" key="5">
    <source>
        <dbReference type="ARBA" id="ARBA00013213"/>
    </source>
</evidence>
<comment type="pathway">
    <text evidence="2 13">Amino-acid biosynthesis; L-threonine biosynthesis; L-threonine from L-aspartate: step 3/5.</text>
</comment>
<dbReference type="EMBL" id="JAGGKI010000010">
    <property type="protein sequence ID" value="MBP1894633.1"/>
    <property type="molecule type" value="Genomic_DNA"/>
</dbReference>
<evidence type="ECO:0000313" key="16">
    <source>
        <dbReference type="EMBL" id="MBP1894633.1"/>
    </source>
</evidence>
<dbReference type="PROSITE" id="PS51671">
    <property type="entry name" value="ACT"/>
    <property type="match status" value="1"/>
</dbReference>
<proteinExistence type="inferred from homology"/>
<name>A0ABS4FEJ3_9BACL</name>
<dbReference type="SUPFAM" id="SSF55021">
    <property type="entry name" value="ACT-like"/>
    <property type="match status" value="1"/>
</dbReference>
<dbReference type="InterPro" id="IPR005106">
    <property type="entry name" value="Asp/hSer_DH_NAD-bd"/>
</dbReference>
<dbReference type="PANTHER" id="PTHR43331:SF1">
    <property type="entry name" value="HOMOSERINE DEHYDROGENASE"/>
    <property type="match status" value="1"/>
</dbReference>
<comment type="catalytic activity">
    <reaction evidence="12">
        <text>L-homoserine + NADP(+) = L-aspartate 4-semialdehyde + NADPH + H(+)</text>
        <dbReference type="Rhea" id="RHEA:15761"/>
        <dbReference type="ChEBI" id="CHEBI:15378"/>
        <dbReference type="ChEBI" id="CHEBI:57476"/>
        <dbReference type="ChEBI" id="CHEBI:57783"/>
        <dbReference type="ChEBI" id="CHEBI:58349"/>
        <dbReference type="ChEBI" id="CHEBI:537519"/>
        <dbReference type="EC" id="1.1.1.3"/>
    </reaction>
    <physiologicalReaction direction="right-to-left" evidence="12">
        <dbReference type="Rhea" id="RHEA:15763"/>
    </physiologicalReaction>
</comment>
<keyword evidence="7 13" id="KW-0028">Amino-acid biosynthesis</keyword>
<keyword evidence="17" id="KW-1185">Reference proteome</keyword>
<evidence type="ECO:0000256" key="12">
    <source>
        <dbReference type="ARBA" id="ARBA00048841"/>
    </source>
</evidence>
<dbReference type="Gene3D" id="3.30.360.10">
    <property type="entry name" value="Dihydrodipicolinate Reductase, domain 2"/>
    <property type="match status" value="1"/>
</dbReference>
<protein>
    <recommendedName>
        <fullName evidence="6 13">Homoserine dehydrogenase</fullName>
        <ecNumber evidence="5 13">1.1.1.3</ecNumber>
    </recommendedName>
</protein>
<dbReference type="InterPro" id="IPR036291">
    <property type="entry name" value="NAD(P)-bd_dom_sf"/>
</dbReference>
<evidence type="ECO:0000259" key="15">
    <source>
        <dbReference type="PROSITE" id="PS51671"/>
    </source>
</evidence>
<evidence type="ECO:0000256" key="9">
    <source>
        <dbReference type="ARBA" id="ARBA00022857"/>
    </source>
</evidence>
<evidence type="ECO:0000256" key="2">
    <source>
        <dbReference type="ARBA" id="ARBA00005056"/>
    </source>
</evidence>
<comment type="pathway">
    <text evidence="3 13">Amino-acid biosynthesis; L-methionine biosynthesis via de novo pathway; L-homoserine from L-aspartate: step 3/3.</text>
</comment>
<dbReference type="InterPro" id="IPR001342">
    <property type="entry name" value="HDH_cat"/>
</dbReference>
<dbReference type="GO" id="GO:0004412">
    <property type="term" value="F:homoserine dehydrogenase activity"/>
    <property type="evidence" value="ECO:0007669"/>
    <property type="project" value="UniProtKB-EC"/>
</dbReference>
<evidence type="ECO:0000256" key="11">
    <source>
        <dbReference type="ARBA" id="ARBA00023167"/>
    </source>
</evidence>
<comment type="similarity">
    <text evidence="4 14">Belongs to the homoserine dehydrogenase family.</text>
</comment>
<reference evidence="16 17" key="1">
    <citation type="submission" date="2021-03" db="EMBL/GenBank/DDBJ databases">
        <title>Genomic Encyclopedia of Type Strains, Phase IV (KMG-IV): sequencing the most valuable type-strain genomes for metagenomic binning, comparative biology and taxonomic classification.</title>
        <authorList>
            <person name="Goeker M."/>
        </authorList>
    </citation>
    <scope>NUCLEOTIDE SEQUENCE [LARGE SCALE GENOMIC DNA]</scope>
    <source>
        <strain evidence="16 17">DSM 15596</strain>
    </source>
</reference>
<dbReference type="Gene3D" id="3.30.70.260">
    <property type="match status" value="1"/>
</dbReference>
<comment type="cofactor">
    <cofactor evidence="1">
        <name>a metal cation</name>
        <dbReference type="ChEBI" id="CHEBI:25213"/>
    </cofactor>
</comment>
<evidence type="ECO:0000256" key="4">
    <source>
        <dbReference type="ARBA" id="ARBA00006753"/>
    </source>
</evidence>
<evidence type="ECO:0000256" key="14">
    <source>
        <dbReference type="RuleBase" id="RU004171"/>
    </source>
</evidence>
<dbReference type="InterPro" id="IPR002912">
    <property type="entry name" value="ACT_dom"/>
</dbReference>
<organism evidence="16 17">
    <name type="scientific">Paenibacillus lactis</name>
    <dbReference type="NCBI Taxonomy" id="228574"/>
    <lineage>
        <taxon>Bacteria</taxon>
        <taxon>Bacillati</taxon>
        <taxon>Bacillota</taxon>
        <taxon>Bacilli</taxon>
        <taxon>Bacillales</taxon>
        <taxon>Paenibacillaceae</taxon>
        <taxon>Paenibacillus</taxon>
    </lineage>
</organism>
<evidence type="ECO:0000256" key="3">
    <source>
        <dbReference type="ARBA" id="ARBA00005062"/>
    </source>
</evidence>
<dbReference type="PIRSF" id="PIRSF000098">
    <property type="entry name" value="Homoser_dehydrog"/>
    <property type="match status" value="1"/>
</dbReference>
<dbReference type="Pfam" id="PF00742">
    <property type="entry name" value="Homoserine_dh"/>
    <property type="match status" value="1"/>
</dbReference>
<dbReference type="Pfam" id="PF03447">
    <property type="entry name" value="NAD_binding_3"/>
    <property type="match status" value="1"/>
</dbReference>
<evidence type="ECO:0000256" key="1">
    <source>
        <dbReference type="ARBA" id="ARBA00001920"/>
    </source>
</evidence>
<dbReference type="Gene3D" id="3.40.50.720">
    <property type="entry name" value="NAD(P)-binding Rossmann-like Domain"/>
    <property type="match status" value="1"/>
</dbReference>